<dbReference type="InterPro" id="IPR009936">
    <property type="entry name" value="DUF1468"/>
</dbReference>
<dbReference type="Proteomes" id="UP001320898">
    <property type="component" value="Unassembled WGS sequence"/>
</dbReference>
<dbReference type="EMBL" id="JALIDZ010000009">
    <property type="protein sequence ID" value="MCT8973907.1"/>
    <property type="molecule type" value="Genomic_DNA"/>
</dbReference>
<accession>A0AAW5R137</accession>
<dbReference type="Pfam" id="PF07331">
    <property type="entry name" value="TctB"/>
    <property type="match status" value="1"/>
</dbReference>
<feature type="domain" description="DUF1468" evidence="2">
    <location>
        <begin position="9"/>
        <end position="156"/>
    </location>
</feature>
<comment type="caution">
    <text evidence="3">The sequence shown here is derived from an EMBL/GenBank/DDBJ whole genome shotgun (WGS) entry which is preliminary data.</text>
</comment>
<evidence type="ECO:0000256" key="1">
    <source>
        <dbReference type="SAM" id="Phobius"/>
    </source>
</evidence>
<evidence type="ECO:0000313" key="3">
    <source>
        <dbReference type="EMBL" id="MCT8973907.1"/>
    </source>
</evidence>
<feature type="transmembrane region" description="Helical" evidence="1">
    <location>
        <begin position="84"/>
        <end position="102"/>
    </location>
</feature>
<dbReference type="AlphaFoldDB" id="A0AAW5R137"/>
<feature type="transmembrane region" description="Helical" evidence="1">
    <location>
        <begin position="108"/>
        <end position="124"/>
    </location>
</feature>
<dbReference type="RefSeq" id="WP_261617487.1">
    <property type="nucleotide sequence ID" value="NZ_JALIDZ010000009.1"/>
</dbReference>
<organism evidence="3 4">
    <name type="scientific">Microbaculum marinisediminis</name>
    <dbReference type="NCBI Taxonomy" id="2931392"/>
    <lineage>
        <taxon>Bacteria</taxon>
        <taxon>Pseudomonadati</taxon>
        <taxon>Pseudomonadota</taxon>
        <taxon>Alphaproteobacteria</taxon>
        <taxon>Hyphomicrobiales</taxon>
        <taxon>Tepidamorphaceae</taxon>
        <taxon>Microbaculum</taxon>
    </lineage>
</organism>
<keyword evidence="1" id="KW-0472">Membrane</keyword>
<keyword evidence="1" id="KW-0812">Transmembrane</keyword>
<reference evidence="3 4" key="1">
    <citation type="submission" date="2022-04" db="EMBL/GenBank/DDBJ databases">
        <authorList>
            <person name="Ye Y.-Q."/>
            <person name="Du Z.-J."/>
        </authorList>
    </citation>
    <scope>NUCLEOTIDE SEQUENCE [LARGE SCALE GENOMIC DNA]</scope>
    <source>
        <strain evidence="3 4">A6E488</strain>
    </source>
</reference>
<proteinExistence type="predicted"/>
<feature type="transmembrane region" description="Helical" evidence="1">
    <location>
        <begin position="41"/>
        <end position="59"/>
    </location>
</feature>
<evidence type="ECO:0000259" key="2">
    <source>
        <dbReference type="Pfam" id="PF07331"/>
    </source>
</evidence>
<feature type="transmembrane region" description="Helical" evidence="1">
    <location>
        <begin position="131"/>
        <end position="155"/>
    </location>
</feature>
<gene>
    <name evidence="3" type="ORF">MUB46_18730</name>
</gene>
<name>A0AAW5R137_9HYPH</name>
<evidence type="ECO:0000313" key="4">
    <source>
        <dbReference type="Proteomes" id="UP001320898"/>
    </source>
</evidence>
<keyword evidence="1" id="KW-1133">Transmembrane helix</keyword>
<protein>
    <submittedName>
        <fullName evidence="3">Tripartite tricarboxylate transporter TctB family protein</fullName>
    </submittedName>
</protein>
<feature type="transmembrane region" description="Helical" evidence="1">
    <location>
        <begin position="9"/>
        <end position="29"/>
    </location>
</feature>
<sequence>MRAVHRDQIVGTLLLVFGALWTAVVFLTVPPGYGENVGPRAFPLGLGILLILLSALMLISGSRKAQSRADDAEDEDVVSATTRAELRVVASVFVIIVGFGFLMEKLGFVIATVTIVSMSMWLVLGIRKPTVIAGMAIGLAGGCWLVFGKILGAYLPPGTWLSLF</sequence>
<keyword evidence="4" id="KW-1185">Reference proteome</keyword>